<keyword evidence="2" id="KW-1185">Reference proteome</keyword>
<gene>
    <name evidence="1" type="ORF">Pyn_04034</name>
</gene>
<evidence type="ECO:0000313" key="2">
    <source>
        <dbReference type="Proteomes" id="UP000250321"/>
    </source>
</evidence>
<dbReference type="AlphaFoldDB" id="A0A315AEI1"/>
<reference evidence="1 2" key="1">
    <citation type="submission" date="2018-02" db="EMBL/GenBank/DDBJ databases">
        <title>Draft genome of wild Prunus yedoensis var. nudiflora.</title>
        <authorList>
            <person name="Baek S."/>
            <person name="Kim J.-H."/>
            <person name="Choi K."/>
            <person name="Kim G.-B."/>
            <person name="Cho A."/>
            <person name="Jang H."/>
            <person name="Shin C.-H."/>
            <person name="Yu H.-J."/>
            <person name="Mun J.-H."/>
        </authorList>
    </citation>
    <scope>NUCLEOTIDE SEQUENCE [LARGE SCALE GENOMIC DNA]</scope>
    <source>
        <strain evidence="2">cv. Jeju island</strain>
        <tissue evidence="1">Leaf</tissue>
    </source>
</reference>
<dbReference type="EMBL" id="PJQY01000339">
    <property type="protein sequence ID" value="PQQ12646.1"/>
    <property type="molecule type" value="Genomic_DNA"/>
</dbReference>
<proteinExistence type="predicted"/>
<dbReference type="OrthoDB" id="1922221at2759"/>
<protein>
    <submittedName>
        <fullName evidence="1">Uncharacterized protein</fullName>
    </submittedName>
</protein>
<organism evidence="1 2">
    <name type="scientific">Prunus yedoensis var. nudiflora</name>
    <dbReference type="NCBI Taxonomy" id="2094558"/>
    <lineage>
        <taxon>Eukaryota</taxon>
        <taxon>Viridiplantae</taxon>
        <taxon>Streptophyta</taxon>
        <taxon>Embryophyta</taxon>
        <taxon>Tracheophyta</taxon>
        <taxon>Spermatophyta</taxon>
        <taxon>Magnoliopsida</taxon>
        <taxon>eudicotyledons</taxon>
        <taxon>Gunneridae</taxon>
        <taxon>Pentapetalae</taxon>
        <taxon>rosids</taxon>
        <taxon>fabids</taxon>
        <taxon>Rosales</taxon>
        <taxon>Rosaceae</taxon>
        <taxon>Amygdaloideae</taxon>
        <taxon>Amygdaleae</taxon>
        <taxon>Prunus</taxon>
    </lineage>
</organism>
<accession>A0A315AEI1</accession>
<sequence length="62" mass="7025">MGSDSLSVRAAMMSKSLRKSQTNTNSVVSILGSFNKNMEPIVMDYFEFDLAFTFLNRTKYGF</sequence>
<evidence type="ECO:0000313" key="1">
    <source>
        <dbReference type="EMBL" id="PQQ12646.1"/>
    </source>
</evidence>
<comment type="caution">
    <text evidence="1">The sequence shown here is derived from an EMBL/GenBank/DDBJ whole genome shotgun (WGS) entry which is preliminary data.</text>
</comment>
<dbReference type="Proteomes" id="UP000250321">
    <property type="component" value="Unassembled WGS sequence"/>
</dbReference>
<name>A0A315AEI1_PRUYE</name>